<dbReference type="InterPro" id="IPR000719">
    <property type="entry name" value="Prot_kinase_dom"/>
</dbReference>
<dbReference type="SUPFAM" id="SSF56112">
    <property type="entry name" value="Protein kinase-like (PK-like)"/>
    <property type="match status" value="1"/>
</dbReference>
<name>A0AAV9Y2T2_9CRYT</name>
<feature type="domain" description="Protein kinase" evidence="6">
    <location>
        <begin position="12"/>
        <end position="298"/>
    </location>
</feature>
<gene>
    <name evidence="7" type="ORF">RS030_182762</name>
</gene>
<evidence type="ECO:0000256" key="2">
    <source>
        <dbReference type="ARBA" id="ARBA00022679"/>
    </source>
</evidence>
<evidence type="ECO:0000313" key="7">
    <source>
        <dbReference type="EMBL" id="KAK6590090.1"/>
    </source>
</evidence>
<dbReference type="Proteomes" id="UP001311799">
    <property type="component" value="Unassembled WGS sequence"/>
</dbReference>
<dbReference type="InterPro" id="IPR011009">
    <property type="entry name" value="Kinase-like_dom_sf"/>
</dbReference>
<evidence type="ECO:0000256" key="5">
    <source>
        <dbReference type="ARBA" id="ARBA00022840"/>
    </source>
</evidence>
<dbReference type="EMBL" id="JAWDEY010000009">
    <property type="protein sequence ID" value="KAK6590090.1"/>
    <property type="molecule type" value="Genomic_DNA"/>
</dbReference>
<dbReference type="Gene3D" id="3.30.200.20">
    <property type="entry name" value="Phosphorylase Kinase, domain 1"/>
    <property type="match status" value="1"/>
</dbReference>
<proteinExistence type="predicted"/>
<evidence type="ECO:0000259" key="6">
    <source>
        <dbReference type="PROSITE" id="PS50011"/>
    </source>
</evidence>
<evidence type="ECO:0000256" key="1">
    <source>
        <dbReference type="ARBA" id="ARBA00022527"/>
    </source>
</evidence>
<dbReference type="GO" id="GO:0005524">
    <property type="term" value="F:ATP binding"/>
    <property type="evidence" value="ECO:0007669"/>
    <property type="project" value="UniProtKB-KW"/>
</dbReference>
<evidence type="ECO:0000256" key="3">
    <source>
        <dbReference type="ARBA" id="ARBA00022741"/>
    </source>
</evidence>
<dbReference type="InterPro" id="IPR008271">
    <property type="entry name" value="Ser/Thr_kinase_AS"/>
</dbReference>
<keyword evidence="2" id="KW-0808">Transferase</keyword>
<dbReference type="SMART" id="SM00220">
    <property type="entry name" value="S_TKc"/>
    <property type="match status" value="1"/>
</dbReference>
<keyword evidence="4" id="KW-0418">Kinase</keyword>
<dbReference type="Pfam" id="PF00069">
    <property type="entry name" value="Pkinase"/>
    <property type="match status" value="1"/>
</dbReference>
<protein>
    <recommendedName>
        <fullName evidence="6">Protein kinase domain-containing protein</fullName>
    </recommendedName>
</protein>
<accession>A0AAV9Y2T2</accession>
<dbReference type="AlphaFoldDB" id="A0AAV9Y2T2"/>
<evidence type="ECO:0000256" key="4">
    <source>
        <dbReference type="ARBA" id="ARBA00022777"/>
    </source>
</evidence>
<comment type="caution">
    <text evidence="7">The sequence shown here is derived from an EMBL/GenBank/DDBJ whole genome shotgun (WGS) entry which is preliminary data.</text>
</comment>
<dbReference type="GO" id="GO:0004674">
    <property type="term" value="F:protein serine/threonine kinase activity"/>
    <property type="evidence" value="ECO:0007669"/>
    <property type="project" value="UniProtKB-KW"/>
</dbReference>
<dbReference type="Gene3D" id="1.10.510.10">
    <property type="entry name" value="Transferase(Phosphotransferase) domain 1"/>
    <property type="match status" value="1"/>
</dbReference>
<organism evidence="7 8">
    <name type="scientific">Cryptosporidium xiaoi</name>
    <dbReference type="NCBI Taxonomy" id="659607"/>
    <lineage>
        <taxon>Eukaryota</taxon>
        <taxon>Sar</taxon>
        <taxon>Alveolata</taxon>
        <taxon>Apicomplexa</taxon>
        <taxon>Conoidasida</taxon>
        <taxon>Coccidia</taxon>
        <taxon>Eucoccidiorida</taxon>
        <taxon>Eimeriorina</taxon>
        <taxon>Cryptosporidiidae</taxon>
        <taxon>Cryptosporidium</taxon>
    </lineage>
</organism>
<keyword evidence="5" id="KW-0067">ATP-binding</keyword>
<dbReference type="PROSITE" id="PS00108">
    <property type="entry name" value="PROTEIN_KINASE_ST"/>
    <property type="match status" value="1"/>
</dbReference>
<keyword evidence="1" id="KW-0723">Serine/threonine-protein kinase</keyword>
<sequence>MNVLSSKIFERIELKNTISSKKASKVCVAEGKLKESNESLEIVIKMYLKEKIINYEHLLNEKKVLEYIRDSIRITKEEKRHFPHLHDTLVLQDKDTNEIYICLALKYLHGLTLNKYINNKIPTLDFLKNTLIQIIKSLGILHRENIIHRDIKCCNIILEGELDNVVLIDMSLSKILESRDQRLDEFCGSFHSMAPEMLCNEKPDYGLNYDWWSVGVLTYEILFGTPPFGYHPEENLYLLRRISESPKSLIFPEIALRESKSYNISEIHDFIGKLLETNEKNRLGSEGDYIQVLDHKWFN</sequence>
<keyword evidence="3" id="KW-0547">Nucleotide-binding</keyword>
<keyword evidence="8" id="KW-1185">Reference proteome</keyword>
<evidence type="ECO:0000313" key="8">
    <source>
        <dbReference type="Proteomes" id="UP001311799"/>
    </source>
</evidence>
<reference evidence="7 8" key="1">
    <citation type="submission" date="2023-10" db="EMBL/GenBank/DDBJ databases">
        <title>Comparative genomics analysis reveals potential genetic determinants of host preference in Cryptosporidium xiaoi.</title>
        <authorList>
            <person name="Xiao L."/>
            <person name="Li J."/>
        </authorList>
    </citation>
    <scope>NUCLEOTIDE SEQUENCE [LARGE SCALE GENOMIC DNA]</scope>
    <source>
        <strain evidence="7 8">52996</strain>
    </source>
</reference>
<dbReference type="PANTHER" id="PTHR24351">
    <property type="entry name" value="RIBOSOMAL PROTEIN S6 KINASE"/>
    <property type="match status" value="1"/>
</dbReference>
<dbReference type="PROSITE" id="PS50011">
    <property type="entry name" value="PROTEIN_KINASE_DOM"/>
    <property type="match status" value="1"/>
</dbReference>